<dbReference type="SUPFAM" id="SSF56003">
    <property type="entry name" value="Molybdenum cofactor-binding domain"/>
    <property type="match status" value="1"/>
</dbReference>
<evidence type="ECO:0000256" key="9">
    <source>
        <dbReference type="ARBA" id="ARBA00022723"/>
    </source>
</evidence>
<dbReference type="Pfam" id="PF01315">
    <property type="entry name" value="Ald_Xan_dh_C"/>
    <property type="match status" value="1"/>
</dbReference>
<dbReference type="SUPFAM" id="SSF55447">
    <property type="entry name" value="CO dehydrogenase flavoprotein C-terminal domain-like"/>
    <property type="match status" value="1"/>
</dbReference>
<dbReference type="Pfam" id="PF02738">
    <property type="entry name" value="MoCoBD_1"/>
    <property type="match status" value="1"/>
</dbReference>
<dbReference type="CDD" id="cd00207">
    <property type="entry name" value="fer2"/>
    <property type="match status" value="1"/>
</dbReference>
<comment type="caution">
    <text evidence="21">The sequence shown here is derived from an EMBL/GenBank/DDBJ whole genome shotgun (WGS) entry which is preliminary data.</text>
</comment>
<dbReference type="Gene3D" id="3.30.43.10">
    <property type="entry name" value="Uridine Diphospho-n-acetylenolpyruvylglucosamine Reductase, domain 2"/>
    <property type="match status" value="1"/>
</dbReference>
<dbReference type="Gene3D" id="3.30.465.10">
    <property type="match status" value="1"/>
</dbReference>
<feature type="transmembrane region" description="Helical" evidence="17">
    <location>
        <begin position="574"/>
        <end position="595"/>
    </location>
</feature>
<feature type="transmembrane region" description="Helical" evidence="17">
    <location>
        <begin position="502"/>
        <end position="521"/>
    </location>
</feature>
<dbReference type="EMBL" id="CAJNJA010049029">
    <property type="protein sequence ID" value="CAE7835171.1"/>
    <property type="molecule type" value="Genomic_DNA"/>
</dbReference>
<protein>
    <submittedName>
        <fullName evidence="21">CutL protein</fullName>
    </submittedName>
</protein>
<sequence>MVRIKKGGAMDLYEVMRTTFAAREFTDDPVSDEQIFKLLENARFAPSGGNRQGWRVVIVREQSTKDALGPLIEPTLRRYAAQVGHGEAPWNTIVPTTLTQAEIDATSVPHQLINAITQAPVVLMVFVDLAVVASFDSELPRIGVISGGSVYPFVWNILLAARNEGLGGTLTTFVGGQEDKLKTLLNVPDQYAFAAMIPLGKPVKQLTKLKRRPVEAFTTFERFDGGKKDVNSAYARYVLFVLIVVYIFNFIDRQIISILAEEIKADLGIGDAEIGFLYGTAFAIFYAVFGIPLGKLADVWNRKSLIAIGLSFWSLMTALSGFAKSYTGLAICRFGVGVGEASATPAAFSMLSDYFSPRVRATVLAIYSSGIYIGAGIGLFLGGAVVEAWYAWYPDPGMAPLGIKPWQAAFLTVGLPGLVVAVWVWTIKEPIRGASEGLLTTPHPTPFKATQNTLFSVLPGLSLVTLYKAGGIRAVMENLVALAIITGLFFVFYMLMPTALQWIALGAGVYITVSWVQYLRLNDPACFAMMFKSKAFVLASIGFPSISFVTYGLGFWSAPFMQRVHGESIADAGLYLGLGSAIGGFIGIVLGGFLADMWKAKNVNARLYIGLAIPILATPFGLGFLYTDSVLVAYLCSFVFSILSPAWIGSGASTINDLVMPRMRATASAYYVLMNTFLGLALGPYLIGQISDLNTVAGQASDEALRNAVTMGLAVFLFSMSFLFLALRYLRSDEESRLSRARALGEAALNDPDLLGECIAGCQHVKKIDDEHFDVAVKAKIGPVSATFQAELELADLKPPESYVIKGNAKGGAAGFAKGQAAVKLAEDQGATVLTYEVAANVGGKLAQVGNRLVEGATRKMADDFFAAFSKRLDPSAVAAPSAEDAVDVADQYEESGQWKIWAIAFGVSFKVNGQAHEFDVPPNTLLVEVLRGQLELTGTHVGCDTTQCGACTVHLNGRAVKSCTVLAPQLEGVDVTTIEGIGNSEDLHPMQAAFRECHALQCGFCTPGMIMQAIDLVEQNPGLDKQAIREGLEGNICRCTGYHNIVRAIASVASGTADEDIDMSEVVAQAEAENQGIGASVRRREDLRFITGEGRYTDDINQPGQLYAVFCRSPYPRVRINSIDATEALALPGVVAVYTGQQLVDDGLGDLPCGWMVKSKDGADMISAPHPPMAATVANYVGEPYALVLAETLQIAKQAAELVETDFTELNAVVDLAHASGSENIYEGIENNLAYEWALGDEDATKMAFARAAHVTTLDLTNNRLIPNALEPRACLGIYERGTGDYTLYTTSQNPHLERLVLSAFVQVAPEHKLRIIAPDVGGGFGSKIFIYSEETTVIWAAGKIKRPIKWVAERSESFLADAHGRDHITRAELAIDEMGRFTGLRVKTTANLGAYLSTFGSSVPTYLYGTLLAGQYKTPNVYVEVQGTYTNTAPVDAYRGAGRPEATYVVERIVDQAARELGKDPADLRRMNMIQPEDFPYETPVALTYDTGNYEASLDKALEMIDYAGFEARQAQAAEHGKRRGIGLACYIEACGLAPSKLAIELGAGVGLYESGEIRMNPTGSVSVFTGSHSHGQGHETTFAQVVSDKLGVGYEDVEVIHGDTGRMEFGLGTYGSRSLAVGGSALIVAAEKIIEKGRKIAAHMMQAQVEQVDFENGQFTLQDSNQSMSIQEVAFAAYVPADYPEDLEPGLTEKAFYDPNNFTYPAGTHIAEVEVDLDTGVVQLVDFVAVDDFGHIINPLIVDGQVHGGVAQGAGQALMEHGIYDEYGQLQTGSFMDYTMPRADDLPDFRVDTTVTPCTHNPLGVKGCGEAGAIGSPAAIMNAPANISEAVSLFRNADDPMYLSGGMTLIPTMKQRLAAPTDLIDLSDIPEMSGIEVAADKVRIGAFTRHNQVVSSPEINGALPVLSRLASLIGDNQVRNRGTIGGSVANSDPSADYPAAVVGLGATVYTQDRAISGDDFFLNLFETALHPGEIITHIDFPIPTRAAYQKFPNPASRYAVVGVLIADFSGTIRVGVTGAGPCACRASGIEKMLNQDLTATAIDAVEVPDAGFNSDLHASAEYRAHLVKVMARRALADLLQQ</sequence>
<dbReference type="GO" id="GO:0022857">
    <property type="term" value="F:transmembrane transporter activity"/>
    <property type="evidence" value="ECO:0007669"/>
    <property type="project" value="InterPro"/>
</dbReference>
<comment type="subcellular location">
    <subcellularLocation>
        <location evidence="3">Membrane</location>
        <topology evidence="3">Multi-pass membrane protein</topology>
    </subcellularLocation>
</comment>
<keyword evidence="12" id="KW-0408">Iron</keyword>
<dbReference type="InterPro" id="IPR000674">
    <property type="entry name" value="Ald_Oxase/Xan_DH_a/b"/>
</dbReference>
<dbReference type="InterPro" id="IPR020846">
    <property type="entry name" value="MFS_dom"/>
</dbReference>
<dbReference type="PANTHER" id="PTHR11908">
    <property type="entry name" value="XANTHINE DEHYDROGENASE"/>
    <property type="match status" value="1"/>
</dbReference>
<comment type="similarity">
    <text evidence="15">Belongs to the major facilitator superfamily. Spinster (TC 2.A.1.49) family.</text>
</comment>
<feature type="transmembrane region" description="Helical" evidence="17">
    <location>
        <begin position="478"/>
        <end position="496"/>
    </location>
</feature>
<dbReference type="CDD" id="cd05018">
    <property type="entry name" value="CoxG"/>
    <property type="match status" value="1"/>
</dbReference>
<dbReference type="InterPro" id="IPR010419">
    <property type="entry name" value="CO_DH_gsu"/>
</dbReference>
<feature type="transmembrane region" description="Helical" evidence="17">
    <location>
        <begin position="631"/>
        <end position="648"/>
    </location>
</feature>
<dbReference type="Gene3D" id="3.30.365.10">
    <property type="entry name" value="Aldehyde oxidase/xanthine dehydrogenase, molybdopterin binding domain"/>
    <property type="match status" value="4"/>
</dbReference>
<evidence type="ECO:0000256" key="7">
    <source>
        <dbReference type="ARBA" id="ARBA00022692"/>
    </source>
</evidence>
<dbReference type="Proteomes" id="UP000601435">
    <property type="component" value="Unassembled WGS sequence"/>
</dbReference>
<dbReference type="SUPFAM" id="SSF47741">
    <property type="entry name" value="CO dehydrogenase ISP C-domain like"/>
    <property type="match status" value="1"/>
</dbReference>
<dbReference type="InterPro" id="IPR044770">
    <property type="entry name" value="MFS_spinster-like"/>
</dbReference>
<dbReference type="InterPro" id="IPR016169">
    <property type="entry name" value="FAD-bd_PCMH_sub2"/>
</dbReference>
<dbReference type="Gene3D" id="3.10.20.30">
    <property type="match status" value="1"/>
</dbReference>
<dbReference type="FunFam" id="3.10.20.30:FF:000020">
    <property type="entry name" value="Xanthine dehydrogenase iron-sulfur subunit"/>
    <property type="match status" value="1"/>
</dbReference>
<keyword evidence="6" id="KW-0500">Molybdenum</keyword>
<dbReference type="InterPro" id="IPR008274">
    <property type="entry name" value="AldOxase/xan_DH_MoCoBD1"/>
</dbReference>
<feature type="transmembrane region" description="Helical" evidence="17">
    <location>
        <begin position="276"/>
        <end position="293"/>
    </location>
</feature>
<dbReference type="Gene3D" id="1.10.150.120">
    <property type="entry name" value="[2Fe-2S]-binding domain"/>
    <property type="match status" value="1"/>
</dbReference>
<feature type="domain" description="2Fe-2S ferredoxin-type" evidence="19">
    <location>
        <begin position="906"/>
        <end position="982"/>
    </location>
</feature>
<feature type="transmembrane region" description="Helical" evidence="17">
    <location>
        <begin position="708"/>
        <end position="730"/>
    </location>
</feature>
<evidence type="ECO:0000256" key="6">
    <source>
        <dbReference type="ARBA" id="ARBA00022505"/>
    </source>
</evidence>
<reference evidence="21" key="1">
    <citation type="submission" date="2021-02" db="EMBL/GenBank/DDBJ databases">
        <authorList>
            <person name="Dougan E. K."/>
            <person name="Rhodes N."/>
            <person name="Thang M."/>
            <person name="Chan C."/>
        </authorList>
    </citation>
    <scope>NUCLEOTIDE SEQUENCE</scope>
</reference>
<dbReference type="PROSITE" id="PS50850">
    <property type="entry name" value="MFS"/>
    <property type="match status" value="1"/>
</dbReference>
<dbReference type="CDD" id="cd02062">
    <property type="entry name" value="Nitro_FMN_reductase"/>
    <property type="match status" value="1"/>
</dbReference>
<feature type="transmembrane region" description="Helical" evidence="17">
    <location>
        <begin position="363"/>
        <end position="386"/>
    </location>
</feature>
<feature type="transmembrane region" description="Helical" evidence="17">
    <location>
        <begin position="669"/>
        <end position="688"/>
    </location>
</feature>
<dbReference type="SUPFAM" id="SSF56176">
    <property type="entry name" value="FAD-binding/transporter-associated domain-like"/>
    <property type="match status" value="1"/>
</dbReference>
<dbReference type="OrthoDB" id="8300278at2759"/>
<dbReference type="Pfam" id="PF20256">
    <property type="entry name" value="MoCoBD_2"/>
    <property type="match status" value="1"/>
</dbReference>
<feature type="transmembrane region" description="Helical" evidence="17">
    <location>
        <begin position="607"/>
        <end position="625"/>
    </location>
</feature>
<dbReference type="PROSITE" id="PS51085">
    <property type="entry name" value="2FE2S_FER_2"/>
    <property type="match status" value="1"/>
</dbReference>
<evidence type="ECO:0000256" key="10">
    <source>
        <dbReference type="ARBA" id="ARBA00022989"/>
    </source>
</evidence>
<dbReference type="InterPro" id="IPR002888">
    <property type="entry name" value="2Fe-2S-bd"/>
</dbReference>
<evidence type="ECO:0000256" key="16">
    <source>
        <dbReference type="ARBA" id="ARBA00034078"/>
    </source>
</evidence>
<organism evidence="21 22">
    <name type="scientific">Symbiodinium necroappetens</name>
    <dbReference type="NCBI Taxonomy" id="1628268"/>
    <lineage>
        <taxon>Eukaryota</taxon>
        <taxon>Sar</taxon>
        <taxon>Alveolata</taxon>
        <taxon>Dinophyceae</taxon>
        <taxon>Suessiales</taxon>
        <taxon>Symbiodiniaceae</taxon>
        <taxon>Symbiodinium</taxon>
    </lineage>
</organism>
<dbReference type="InterPro" id="IPR036259">
    <property type="entry name" value="MFS_trans_sf"/>
</dbReference>
<keyword evidence="14 17" id="KW-0472">Membrane</keyword>
<evidence type="ECO:0000259" key="20">
    <source>
        <dbReference type="PROSITE" id="PS51387"/>
    </source>
</evidence>
<evidence type="ECO:0000313" key="22">
    <source>
        <dbReference type="Proteomes" id="UP000601435"/>
    </source>
</evidence>
<proteinExistence type="inferred from homology"/>
<name>A0A812ZME5_9DINO</name>
<dbReference type="InterPro" id="IPR029479">
    <property type="entry name" value="Nitroreductase"/>
</dbReference>
<feature type="transmembrane region" description="Helical" evidence="17">
    <location>
        <begin position="237"/>
        <end position="256"/>
    </location>
</feature>
<evidence type="ECO:0000256" key="17">
    <source>
        <dbReference type="SAM" id="Phobius"/>
    </source>
</evidence>
<dbReference type="SMART" id="SM01008">
    <property type="entry name" value="Ald_Xan_dh_C"/>
    <property type="match status" value="1"/>
</dbReference>
<dbReference type="SUPFAM" id="SSF54665">
    <property type="entry name" value="CO dehydrogenase molybdoprotein N-domain-like"/>
    <property type="match status" value="1"/>
</dbReference>
<dbReference type="Gene3D" id="3.90.1170.50">
    <property type="entry name" value="Aldehyde oxidase/xanthine dehydrogenase, a/b hammerhead"/>
    <property type="match status" value="1"/>
</dbReference>
<dbReference type="InterPro" id="IPR005107">
    <property type="entry name" value="CO_DH_flav_C"/>
</dbReference>
<dbReference type="InterPro" id="IPR037165">
    <property type="entry name" value="AldOxase/xan_DH_Mopterin-bd_sf"/>
</dbReference>
<evidence type="ECO:0000256" key="13">
    <source>
        <dbReference type="ARBA" id="ARBA00023014"/>
    </source>
</evidence>
<evidence type="ECO:0000313" key="21">
    <source>
        <dbReference type="EMBL" id="CAE7835171.1"/>
    </source>
</evidence>
<comment type="cofactor">
    <cofactor evidence="2">
        <name>FAD</name>
        <dbReference type="ChEBI" id="CHEBI:57692"/>
    </cofactor>
</comment>
<comment type="cofactor">
    <cofactor evidence="1">
        <name>Mo-molybdopterin</name>
        <dbReference type="ChEBI" id="CHEBI:71302"/>
    </cofactor>
</comment>
<evidence type="ECO:0000256" key="8">
    <source>
        <dbReference type="ARBA" id="ARBA00022714"/>
    </source>
</evidence>
<dbReference type="Pfam" id="PF00881">
    <property type="entry name" value="Nitroreductase"/>
    <property type="match status" value="1"/>
</dbReference>
<dbReference type="PANTHER" id="PTHR11908:SF132">
    <property type="entry name" value="ALDEHYDE OXIDASE 1-RELATED"/>
    <property type="match status" value="1"/>
</dbReference>
<dbReference type="InterPro" id="IPR036010">
    <property type="entry name" value="2Fe-2S_ferredoxin-like_sf"/>
</dbReference>
<dbReference type="InterPro" id="IPR002346">
    <property type="entry name" value="Mopterin_DH_FAD-bd"/>
</dbReference>
<dbReference type="Pfam" id="PF01799">
    <property type="entry name" value="Fer2_2"/>
    <property type="match status" value="1"/>
</dbReference>
<accession>A0A812ZME5</accession>
<feature type="transmembrane region" description="Helical" evidence="17">
    <location>
        <begin position="406"/>
        <end position="425"/>
    </location>
</feature>
<keyword evidence="10 17" id="KW-1133">Transmembrane helix</keyword>
<dbReference type="InterPro" id="IPR016208">
    <property type="entry name" value="Ald_Oxase/xanthine_DH-like"/>
</dbReference>
<feature type="transmembrane region" description="Helical" evidence="17">
    <location>
        <begin position="533"/>
        <end position="554"/>
    </location>
</feature>
<dbReference type="Gene3D" id="3.30.390.50">
    <property type="entry name" value="CO dehydrogenase flavoprotein, C-terminal domain"/>
    <property type="match status" value="1"/>
</dbReference>
<keyword evidence="13" id="KW-0411">Iron-sulfur</keyword>
<dbReference type="Pfam" id="PF00111">
    <property type="entry name" value="Fer2"/>
    <property type="match status" value="1"/>
</dbReference>
<dbReference type="InterPro" id="IPR016167">
    <property type="entry name" value="FAD-bd_PCMH_sub1"/>
</dbReference>
<dbReference type="CDD" id="cd17328">
    <property type="entry name" value="MFS_spinster_like"/>
    <property type="match status" value="1"/>
</dbReference>
<dbReference type="GO" id="GO:0005506">
    <property type="term" value="F:iron ion binding"/>
    <property type="evidence" value="ECO:0007669"/>
    <property type="project" value="InterPro"/>
</dbReference>
<dbReference type="FunFam" id="1.10.150.120:FF:000003">
    <property type="entry name" value="Carbon monoxide dehydrogenase, small subunit"/>
    <property type="match status" value="1"/>
</dbReference>
<dbReference type="SUPFAM" id="SSF55469">
    <property type="entry name" value="FMN-dependent nitroreductase-like"/>
    <property type="match status" value="1"/>
</dbReference>
<dbReference type="InterPro" id="IPR023393">
    <property type="entry name" value="START-like_dom_sf"/>
</dbReference>
<dbReference type="GO" id="GO:0051537">
    <property type="term" value="F:2 iron, 2 sulfur cluster binding"/>
    <property type="evidence" value="ECO:0007669"/>
    <property type="project" value="UniProtKB-KW"/>
</dbReference>
<dbReference type="InterPro" id="IPR036856">
    <property type="entry name" value="Ald_Oxase/Xan_DH_a/b_sf"/>
</dbReference>
<keyword evidence="9" id="KW-0479">Metal-binding</keyword>
<dbReference type="InterPro" id="IPR046867">
    <property type="entry name" value="AldOxase/xan_DH_MoCoBD2"/>
</dbReference>
<dbReference type="Pfam" id="PF07690">
    <property type="entry name" value="MFS_1"/>
    <property type="match status" value="1"/>
</dbReference>
<dbReference type="InterPro" id="IPR012675">
    <property type="entry name" value="Beta-grasp_dom_sf"/>
</dbReference>
<dbReference type="GO" id="GO:0016020">
    <property type="term" value="C:membrane"/>
    <property type="evidence" value="ECO:0007669"/>
    <property type="project" value="UniProtKB-SubCell"/>
</dbReference>
<evidence type="ECO:0000256" key="14">
    <source>
        <dbReference type="ARBA" id="ARBA00023136"/>
    </source>
</evidence>
<dbReference type="Pfam" id="PF06240">
    <property type="entry name" value="COXG"/>
    <property type="match status" value="1"/>
</dbReference>
<dbReference type="InterPro" id="IPR016166">
    <property type="entry name" value="FAD-bd_PCMH"/>
</dbReference>
<keyword evidence="7 17" id="KW-0812">Transmembrane</keyword>
<feature type="domain" description="Major facilitator superfamily (MFS) profile" evidence="18">
    <location>
        <begin position="238"/>
        <end position="737"/>
    </location>
</feature>
<evidence type="ECO:0000256" key="4">
    <source>
        <dbReference type="ARBA" id="ARBA00006849"/>
    </source>
</evidence>
<evidence type="ECO:0000259" key="18">
    <source>
        <dbReference type="PROSITE" id="PS50850"/>
    </source>
</evidence>
<keyword evidence="11" id="KW-0560">Oxidoreductase</keyword>
<dbReference type="GO" id="GO:0016491">
    <property type="term" value="F:oxidoreductase activity"/>
    <property type="evidence" value="ECO:0007669"/>
    <property type="project" value="UniProtKB-KW"/>
</dbReference>
<comment type="similarity">
    <text evidence="4">Belongs to the xanthine dehydrogenase family.</text>
</comment>
<dbReference type="Gene3D" id="1.20.1250.20">
    <property type="entry name" value="MFS general substrate transporter like domains"/>
    <property type="match status" value="2"/>
</dbReference>
<dbReference type="SUPFAM" id="SSF54292">
    <property type="entry name" value="2Fe-2S ferredoxin-like"/>
    <property type="match status" value="1"/>
</dbReference>
<dbReference type="InterPro" id="IPR011701">
    <property type="entry name" value="MFS"/>
</dbReference>
<dbReference type="InterPro" id="IPR036318">
    <property type="entry name" value="FAD-bd_PCMH-like_sf"/>
</dbReference>
<dbReference type="Gene3D" id="3.30.530.20">
    <property type="match status" value="1"/>
</dbReference>
<dbReference type="Pfam" id="PF00941">
    <property type="entry name" value="FAD_binding_5"/>
    <property type="match status" value="1"/>
</dbReference>
<dbReference type="InterPro" id="IPR036884">
    <property type="entry name" value="2Fe-2S-bd_dom_sf"/>
</dbReference>
<dbReference type="SUPFAM" id="SSF55961">
    <property type="entry name" value="Bet v1-like"/>
    <property type="match status" value="1"/>
</dbReference>
<evidence type="ECO:0000256" key="12">
    <source>
        <dbReference type="ARBA" id="ARBA00023004"/>
    </source>
</evidence>
<evidence type="ECO:0000256" key="1">
    <source>
        <dbReference type="ARBA" id="ARBA00001924"/>
    </source>
</evidence>
<evidence type="ECO:0000259" key="19">
    <source>
        <dbReference type="PROSITE" id="PS51085"/>
    </source>
</evidence>
<dbReference type="PROSITE" id="PS51387">
    <property type="entry name" value="FAD_PCMH"/>
    <property type="match status" value="1"/>
</dbReference>
<dbReference type="InterPro" id="IPR001041">
    <property type="entry name" value="2Fe-2S_ferredoxin-type"/>
</dbReference>
<dbReference type="InterPro" id="IPR000415">
    <property type="entry name" value="Nitroreductase-like"/>
</dbReference>
<comment type="cofactor">
    <cofactor evidence="16">
        <name>[2Fe-2S] cluster</name>
        <dbReference type="ChEBI" id="CHEBI:190135"/>
    </cofactor>
</comment>
<evidence type="ECO:0000256" key="15">
    <source>
        <dbReference type="ARBA" id="ARBA00024338"/>
    </source>
</evidence>
<keyword evidence="8" id="KW-0001">2Fe-2S</keyword>
<keyword evidence="5" id="KW-0813">Transport</keyword>
<evidence type="ECO:0000256" key="5">
    <source>
        <dbReference type="ARBA" id="ARBA00022448"/>
    </source>
</evidence>
<feature type="transmembrane region" description="Helical" evidence="17">
    <location>
        <begin position="305"/>
        <end position="322"/>
    </location>
</feature>
<keyword evidence="22" id="KW-1185">Reference proteome</keyword>
<gene>
    <name evidence="21" type="primary">cutL</name>
    <name evidence="21" type="ORF">SNEC2469_LOCUS25083</name>
</gene>
<evidence type="ECO:0000256" key="3">
    <source>
        <dbReference type="ARBA" id="ARBA00004141"/>
    </source>
</evidence>
<dbReference type="SMART" id="SM01092">
    <property type="entry name" value="CO_deh_flav_C"/>
    <property type="match status" value="1"/>
</dbReference>
<dbReference type="InterPro" id="IPR036683">
    <property type="entry name" value="CO_DH_flav_C_dom_sf"/>
</dbReference>
<feature type="domain" description="FAD-binding PCMH-type" evidence="20">
    <location>
        <begin position="1816"/>
        <end position="1988"/>
    </location>
</feature>
<dbReference type="Gene3D" id="3.40.109.10">
    <property type="entry name" value="NADH Oxidase"/>
    <property type="match status" value="1"/>
</dbReference>
<dbReference type="GO" id="GO:0071949">
    <property type="term" value="F:FAD binding"/>
    <property type="evidence" value="ECO:0007669"/>
    <property type="project" value="InterPro"/>
</dbReference>
<evidence type="ECO:0000256" key="2">
    <source>
        <dbReference type="ARBA" id="ARBA00001974"/>
    </source>
</evidence>
<evidence type="ECO:0000256" key="11">
    <source>
        <dbReference type="ARBA" id="ARBA00023002"/>
    </source>
</evidence>
<dbReference type="SUPFAM" id="SSF103473">
    <property type="entry name" value="MFS general substrate transporter"/>
    <property type="match status" value="1"/>
</dbReference>